<keyword evidence="6 10" id="KW-0812">Transmembrane</keyword>
<keyword evidence="12" id="KW-1185">Reference proteome</keyword>
<evidence type="ECO:0000256" key="6">
    <source>
        <dbReference type="ARBA" id="ARBA00022692"/>
    </source>
</evidence>
<accession>A0A239EK56</accession>
<keyword evidence="11" id="KW-0282">Flagellum</keyword>
<dbReference type="Proteomes" id="UP000198356">
    <property type="component" value="Unassembled WGS sequence"/>
</dbReference>
<comment type="similarity">
    <text evidence="3 10">Belongs to the FliL family.</text>
</comment>
<keyword evidence="7 10" id="KW-0283">Flagellar rotation</keyword>
<name>A0A239EK56_9BACT</name>
<dbReference type="PANTHER" id="PTHR35091">
    <property type="entry name" value="FLAGELLAR PROTEIN FLIL"/>
    <property type="match status" value="1"/>
</dbReference>
<evidence type="ECO:0000256" key="5">
    <source>
        <dbReference type="ARBA" id="ARBA00022500"/>
    </source>
</evidence>
<protein>
    <recommendedName>
        <fullName evidence="10">Flagellar protein FliL</fullName>
    </recommendedName>
</protein>
<dbReference type="EMBL" id="FZOU01000001">
    <property type="protein sequence ID" value="SNS45045.1"/>
    <property type="molecule type" value="Genomic_DNA"/>
</dbReference>
<organism evidence="11 12">
    <name type="scientific">Granulicella rosea</name>
    <dbReference type="NCBI Taxonomy" id="474952"/>
    <lineage>
        <taxon>Bacteria</taxon>
        <taxon>Pseudomonadati</taxon>
        <taxon>Acidobacteriota</taxon>
        <taxon>Terriglobia</taxon>
        <taxon>Terriglobales</taxon>
        <taxon>Acidobacteriaceae</taxon>
        <taxon>Granulicella</taxon>
    </lineage>
</organism>
<comment type="function">
    <text evidence="1 10">Controls the rotational direction of flagella during chemotaxis.</text>
</comment>
<gene>
    <name evidence="11" type="ORF">SAMN05421770_1011025</name>
</gene>
<dbReference type="Pfam" id="PF03748">
    <property type="entry name" value="FliL"/>
    <property type="match status" value="1"/>
</dbReference>
<feature type="transmembrane region" description="Helical" evidence="10">
    <location>
        <begin position="25"/>
        <end position="51"/>
    </location>
</feature>
<evidence type="ECO:0000313" key="12">
    <source>
        <dbReference type="Proteomes" id="UP000198356"/>
    </source>
</evidence>
<evidence type="ECO:0000256" key="7">
    <source>
        <dbReference type="ARBA" id="ARBA00022779"/>
    </source>
</evidence>
<dbReference type="PANTHER" id="PTHR35091:SF2">
    <property type="entry name" value="FLAGELLAR PROTEIN FLIL"/>
    <property type="match status" value="1"/>
</dbReference>
<proteinExistence type="inferred from homology"/>
<dbReference type="AlphaFoldDB" id="A0A239EK56"/>
<dbReference type="GO" id="GO:0006935">
    <property type="term" value="P:chemotaxis"/>
    <property type="evidence" value="ECO:0007669"/>
    <property type="project" value="UniProtKB-KW"/>
</dbReference>
<dbReference type="GO" id="GO:0005886">
    <property type="term" value="C:plasma membrane"/>
    <property type="evidence" value="ECO:0007669"/>
    <property type="project" value="UniProtKB-SubCell"/>
</dbReference>
<evidence type="ECO:0000313" key="11">
    <source>
        <dbReference type="EMBL" id="SNS45045.1"/>
    </source>
</evidence>
<evidence type="ECO:0000256" key="3">
    <source>
        <dbReference type="ARBA" id="ARBA00008281"/>
    </source>
</evidence>
<dbReference type="GO" id="GO:0071978">
    <property type="term" value="P:bacterial-type flagellum-dependent swarming motility"/>
    <property type="evidence" value="ECO:0007669"/>
    <property type="project" value="TreeGrafter"/>
</dbReference>
<evidence type="ECO:0000256" key="1">
    <source>
        <dbReference type="ARBA" id="ARBA00002254"/>
    </source>
</evidence>
<evidence type="ECO:0000256" key="2">
    <source>
        <dbReference type="ARBA" id="ARBA00004162"/>
    </source>
</evidence>
<keyword evidence="4 10" id="KW-1003">Cell membrane</keyword>
<reference evidence="11 12" key="1">
    <citation type="submission" date="2017-06" db="EMBL/GenBank/DDBJ databases">
        <authorList>
            <person name="Kim H.J."/>
            <person name="Triplett B.A."/>
        </authorList>
    </citation>
    <scope>NUCLEOTIDE SEQUENCE [LARGE SCALE GENOMIC DNA]</scope>
    <source>
        <strain evidence="11 12">DSM 18704</strain>
    </source>
</reference>
<evidence type="ECO:0000256" key="8">
    <source>
        <dbReference type="ARBA" id="ARBA00022989"/>
    </source>
</evidence>
<keyword evidence="5 10" id="KW-0145">Chemotaxis</keyword>
<dbReference type="GO" id="GO:0009425">
    <property type="term" value="C:bacterial-type flagellum basal body"/>
    <property type="evidence" value="ECO:0007669"/>
    <property type="project" value="InterPro"/>
</dbReference>
<evidence type="ECO:0000256" key="9">
    <source>
        <dbReference type="ARBA" id="ARBA00023136"/>
    </source>
</evidence>
<keyword evidence="11" id="KW-0969">Cilium</keyword>
<dbReference type="InterPro" id="IPR005503">
    <property type="entry name" value="FliL"/>
</dbReference>
<evidence type="ECO:0000256" key="4">
    <source>
        <dbReference type="ARBA" id="ARBA00022475"/>
    </source>
</evidence>
<keyword evidence="9 10" id="KW-0472">Membrane</keyword>
<sequence length="191" mass="20243">MASSAEIRDEQVLSPEATRSAGVPFLSLALAAVITAVLTLSLAGGGVYWLAHTGRLGSALAADKAPKAAVVEAPPPPKTHSVAFEPLLVNLADEGGTAYLRLSLSLRVLDDEPVKGAKAKEEKPDKGKPVNESEAAVRDVALDVIGRTTAQQLLEVDGKEKLKQQLIAAITKRVPEVKVKDIFFTEFLVQQ</sequence>
<keyword evidence="11" id="KW-0966">Cell projection</keyword>
<comment type="subcellular location">
    <subcellularLocation>
        <location evidence="2">Cell membrane</location>
        <topology evidence="2">Single-pass membrane protein</topology>
    </subcellularLocation>
</comment>
<evidence type="ECO:0000256" key="10">
    <source>
        <dbReference type="RuleBase" id="RU364125"/>
    </source>
</evidence>
<keyword evidence="8 10" id="KW-1133">Transmembrane helix</keyword>
<dbReference type="OrthoDB" id="122720at2"/>